<evidence type="ECO:0000256" key="9">
    <source>
        <dbReference type="ARBA" id="ARBA00047630"/>
    </source>
</evidence>
<name>A0A0B7N206_9FUNG</name>
<dbReference type="PANTHER" id="PTHR43247:SF1">
    <property type="entry name" value="PHOSPHOSERINE AMINOTRANSFERASE"/>
    <property type="match status" value="1"/>
</dbReference>
<dbReference type="PANTHER" id="PTHR43247">
    <property type="entry name" value="PHOSPHOSERINE AMINOTRANSFERASE"/>
    <property type="match status" value="1"/>
</dbReference>
<dbReference type="PROSITE" id="PS00595">
    <property type="entry name" value="AA_TRANSFER_CLASS_5"/>
    <property type="match status" value="1"/>
</dbReference>
<dbReference type="GO" id="GO:0005737">
    <property type="term" value="C:cytoplasm"/>
    <property type="evidence" value="ECO:0007669"/>
    <property type="project" value="TreeGrafter"/>
</dbReference>
<keyword evidence="6 12" id="KW-0808">Transferase</keyword>
<dbReference type="GO" id="GO:0006564">
    <property type="term" value="P:L-serine biosynthetic process"/>
    <property type="evidence" value="ECO:0007669"/>
    <property type="project" value="UniProtKB-KW"/>
</dbReference>
<comment type="pathway">
    <text evidence="2 12">Amino-acid biosynthesis; L-serine biosynthesis; L-serine from 3-phospho-D-glycerate: step 2/3.</text>
</comment>
<dbReference type="InterPro" id="IPR015422">
    <property type="entry name" value="PyrdxlP-dep_Trfase_small"/>
</dbReference>
<evidence type="ECO:0000256" key="6">
    <source>
        <dbReference type="ARBA" id="ARBA00022679"/>
    </source>
</evidence>
<evidence type="ECO:0000256" key="1">
    <source>
        <dbReference type="ARBA" id="ARBA00001933"/>
    </source>
</evidence>
<keyword evidence="7" id="KW-0663">Pyridoxal phosphate</keyword>
<accession>A0A0B7N206</accession>
<evidence type="ECO:0000256" key="12">
    <source>
        <dbReference type="RuleBase" id="RU004505"/>
    </source>
</evidence>
<dbReference type="InterPro" id="IPR015421">
    <property type="entry name" value="PyrdxlP-dep_Trfase_major"/>
</dbReference>
<evidence type="ECO:0000256" key="10">
    <source>
        <dbReference type="ARBA" id="ARBA00049007"/>
    </source>
</evidence>
<comment type="cofactor">
    <cofactor evidence="1 11">
        <name>pyridoxal 5'-phosphate</name>
        <dbReference type="ChEBI" id="CHEBI:597326"/>
    </cofactor>
</comment>
<evidence type="ECO:0000256" key="11">
    <source>
        <dbReference type="RuleBase" id="RU004504"/>
    </source>
</evidence>
<dbReference type="OrthoDB" id="1703350at2759"/>
<dbReference type="Proteomes" id="UP000054107">
    <property type="component" value="Unassembled WGS sequence"/>
</dbReference>
<dbReference type="NCBIfam" id="NF003764">
    <property type="entry name" value="PRK05355.1"/>
    <property type="match status" value="1"/>
</dbReference>
<dbReference type="PIRSF" id="PIRSF000525">
    <property type="entry name" value="SerC"/>
    <property type="match status" value="1"/>
</dbReference>
<gene>
    <name evidence="14" type="primary">PARPA_06276.1 scaffold 21360</name>
</gene>
<reference evidence="14 15" key="1">
    <citation type="submission" date="2014-09" db="EMBL/GenBank/DDBJ databases">
        <authorList>
            <person name="Ellenberger Sabrina"/>
        </authorList>
    </citation>
    <scope>NUCLEOTIDE SEQUENCE [LARGE SCALE GENOMIC DNA]</scope>
    <source>
        <strain evidence="14 15">CBS 412.66</strain>
    </source>
</reference>
<dbReference type="NCBIfam" id="TIGR01364">
    <property type="entry name" value="serC_1"/>
    <property type="match status" value="1"/>
</dbReference>
<dbReference type="Gene3D" id="3.40.640.10">
    <property type="entry name" value="Type I PLP-dependent aspartate aminotransferase-like (Major domain)"/>
    <property type="match status" value="1"/>
</dbReference>
<dbReference type="EMBL" id="LN727601">
    <property type="protein sequence ID" value="CEP12341.1"/>
    <property type="molecule type" value="Genomic_DNA"/>
</dbReference>
<evidence type="ECO:0000259" key="13">
    <source>
        <dbReference type="Pfam" id="PF00266"/>
    </source>
</evidence>
<comment type="catalytic activity">
    <reaction evidence="9">
        <text>4-(phosphooxy)-L-threonine + 2-oxoglutarate = (R)-3-hydroxy-2-oxo-4-phosphooxybutanoate + L-glutamate</text>
        <dbReference type="Rhea" id="RHEA:16573"/>
        <dbReference type="ChEBI" id="CHEBI:16810"/>
        <dbReference type="ChEBI" id="CHEBI:29985"/>
        <dbReference type="ChEBI" id="CHEBI:58452"/>
        <dbReference type="ChEBI" id="CHEBI:58538"/>
        <dbReference type="EC" id="2.6.1.52"/>
    </reaction>
</comment>
<evidence type="ECO:0000313" key="14">
    <source>
        <dbReference type="EMBL" id="CEP12341.1"/>
    </source>
</evidence>
<evidence type="ECO:0000256" key="5">
    <source>
        <dbReference type="ARBA" id="ARBA00022605"/>
    </source>
</evidence>
<dbReference type="FunFam" id="3.40.640.10:FF:000010">
    <property type="entry name" value="Phosphoserine aminotransferase"/>
    <property type="match status" value="1"/>
</dbReference>
<dbReference type="GO" id="GO:0030170">
    <property type="term" value="F:pyridoxal phosphate binding"/>
    <property type="evidence" value="ECO:0007669"/>
    <property type="project" value="TreeGrafter"/>
</dbReference>
<keyword evidence="15" id="KW-1185">Reference proteome</keyword>
<comment type="similarity">
    <text evidence="3">Belongs to the class-V pyridoxal-phosphate-dependent aminotransferase family. SerC subfamily.</text>
</comment>
<keyword evidence="8 12" id="KW-0718">Serine biosynthesis</keyword>
<dbReference type="SUPFAM" id="SSF53383">
    <property type="entry name" value="PLP-dependent transferases"/>
    <property type="match status" value="1"/>
</dbReference>
<dbReference type="InterPro" id="IPR000192">
    <property type="entry name" value="Aminotrans_V_dom"/>
</dbReference>
<dbReference type="FunFam" id="3.90.1150.10:FF:000006">
    <property type="entry name" value="Phosphoserine aminotransferase"/>
    <property type="match status" value="1"/>
</dbReference>
<comment type="catalytic activity">
    <reaction evidence="10 12">
        <text>O-phospho-L-serine + 2-oxoglutarate = 3-phosphooxypyruvate + L-glutamate</text>
        <dbReference type="Rhea" id="RHEA:14329"/>
        <dbReference type="ChEBI" id="CHEBI:16810"/>
        <dbReference type="ChEBI" id="CHEBI:18110"/>
        <dbReference type="ChEBI" id="CHEBI:29985"/>
        <dbReference type="ChEBI" id="CHEBI:57524"/>
        <dbReference type="EC" id="2.6.1.52"/>
    </reaction>
</comment>
<evidence type="ECO:0000313" key="15">
    <source>
        <dbReference type="Proteomes" id="UP000054107"/>
    </source>
</evidence>
<feature type="domain" description="Aminotransferase class V" evidence="13">
    <location>
        <begin position="7"/>
        <end position="381"/>
    </location>
</feature>
<dbReference type="GO" id="GO:0004648">
    <property type="term" value="F:O-phospho-L-serine:2-oxoglutarate aminotransferase activity"/>
    <property type="evidence" value="ECO:0007669"/>
    <property type="project" value="UniProtKB-EC"/>
</dbReference>
<keyword evidence="5 12" id="KW-0028">Amino-acid biosynthesis</keyword>
<dbReference type="STRING" id="35722.A0A0B7N206"/>
<dbReference type="AlphaFoldDB" id="A0A0B7N206"/>
<dbReference type="HAMAP" id="MF_00160">
    <property type="entry name" value="SerC_aminotrans_5"/>
    <property type="match status" value="1"/>
</dbReference>
<dbReference type="EC" id="2.6.1.52" evidence="12"/>
<evidence type="ECO:0000256" key="3">
    <source>
        <dbReference type="ARBA" id="ARBA00006904"/>
    </source>
</evidence>
<dbReference type="Gene3D" id="3.90.1150.10">
    <property type="entry name" value="Aspartate Aminotransferase, domain 1"/>
    <property type="match status" value="1"/>
</dbReference>
<organism evidence="14 15">
    <name type="scientific">Parasitella parasitica</name>
    <dbReference type="NCBI Taxonomy" id="35722"/>
    <lineage>
        <taxon>Eukaryota</taxon>
        <taxon>Fungi</taxon>
        <taxon>Fungi incertae sedis</taxon>
        <taxon>Mucoromycota</taxon>
        <taxon>Mucoromycotina</taxon>
        <taxon>Mucoromycetes</taxon>
        <taxon>Mucorales</taxon>
        <taxon>Mucorineae</taxon>
        <taxon>Mucoraceae</taxon>
        <taxon>Parasitella</taxon>
    </lineage>
</organism>
<proteinExistence type="inferred from homology"/>
<dbReference type="InterPro" id="IPR015424">
    <property type="entry name" value="PyrdxlP-dep_Trfase"/>
</dbReference>
<evidence type="ECO:0000256" key="8">
    <source>
        <dbReference type="ARBA" id="ARBA00023299"/>
    </source>
</evidence>
<evidence type="ECO:0000256" key="2">
    <source>
        <dbReference type="ARBA" id="ARBA00005099"/>
    </source>
</evidence>
<dbReference type="InterPro" id="IPR022278">
    <property type="entry name" value="Pser_aminoTfrase"/>
</dbReference>
<dbReference type="UniPathway" id="UPA00135">
    <property type="reaction ID" value="UER00197"/>
</dbReference>
<sequence>MSSSYVLNFGAGPAKIPQPVLEKAQKEFLSVNGTGMSVMELSHRSKPFGAILEKTKKDLAQLMSIPQQDYSILFMQGGATTEFASVFYNLVAKKQLELKQAGKEGQEIVVDYLVTGAWSNKAAQEAERLIPTVVGNPVRVHRALDVKKLNSKYGAIPPQNEWNLTDPKTHNVAYVYYCDNETVHGVEFQFVPEIDSNVPLVTDVSSNFLSRPVDVSKFGIVYGGAQKNLGPAGVTIIVIRNDLLVDLNVGPIRPLMLDFKTAADNDSMYNTPPTFAIYMVGLTLEWLLEQGGLEAINEINNRKSHKLYAFIDASKLYKSPVEPHCRSHMNVVFRLTSEELEKEFLKGAEERNMHQLKGHRSVGGIRASIYNALPEKDVDTLIEYMQEFEKEHTK</sequence>
<keyword evidence="4 12" id="KW-0032">Aminotransferase</keyword>
<evidence type="ECO:0000256" key="4">
    <source>
        <dbReference type="ARBA" id="ARBA00022576"/>
    </source>
</evidence>
<evidence type="ECO:0000256" key="7">
    <source>
        <dbReference type="ARBA" id="ARBA00022898"/>
    </source>
</evidence>
<dbReference type="Pfam" id="PF00266">
    <property type="entry name" value="Aminotran_5"/>
    <property type="match status" value="1"/>
</dbReference>
<protein>
    <recommendedName>
        <fullName evidence="12">Phosphoserine aminotransferase</fullName>
        <ecNumber evidence="12">2.6.1.52</ecNumber>
    </recommendedName>
</protein>
<dbReference type="InterPro" id="IPR020578">
    <property type="entry name" value="Aminotrans_V_PyrdxlP_BS"/>
</dbReference>